<organism evidence="3 4">
    <name type="scientific">Bailinhaonella thermotolerans</name>
    <dbReference type="NCBI Taxonomy" id="1070861"/>
    <lineage>
        <taxon>Bacteria</taxon>
        <taxon>Bacillati</taxon>
        <taxon>Actinomycetota</taxon>
        <taxon>Actinomycetes</taxon>
        <taxon>Streptosporangiales</taxon>
        <taxon>Streptosporangiaceae</taxon>
        <taxon>Bailinhaonella</taxon>
    </lineage>
</organism>
<keyword evidence="2" id="KW-1133">Transmembrane helix</keyword>
<keyword evidence="2" id="KW-0812">Transmembrane</keyword>
<comment type="caution">
    <text evidence="3">The sequence shown here is derived from an EMBL/GenBank/DDBJ whole genome shotgun (WGS) entry which is preliminary data.</text>
</comment>
<dbReference type="OrthoDB" id="4894058at2"/>
<dbReference type="EMBL" id="QZEY01000003">
    <property type="protein sequence ID" value="RJL33474.1"/>
    <property type="molecule type" value="Genomic_DNA"/>
</dbReference>
<dbReference type="SUPFAM" id="SSF50939">
    <property type="entry name" value="Sialidases"/>
    <property type="match status" value="2"/>
</dbReference>
<keyword evidence="2" id="KW-0472">Membrane</keyword>
<dbReference type="Proteomes" id="UP000265768">
    <property type="component" value="Unassembled WGS sequence"/>
</dbReference>
<gene>
    <name evidence="3" type="ORF">D5H75_11890</name>
</gene>
<feature type="transmembrane region" description="Helical" evidence="2">
    <location>
        <begin position="333"/>
        <end position="357"/>
    </location>
</feature>
<feature type="compositionally biased region" description="Low complexity" evidence="1">
    <location>
        <begin position="169"/>
        <end position="202"/>
    </location>
</feature>
<proteinExistence type="predicted"/>
<dbReference type="SUPFAM" id="SSF110296">
    <property type="entry name" value="Oligoxyloglucan reducing end-specific cellobiohydrolase"/>
    <property type="match status" value="1"/>
</dbReference>
<dbReference type="InterPro" id="IPR036278">
    <property type="entry name" value="Sialidase_sf"/>
</dbReference>
<sequence length="1098" mass="112470">MASDPRDPRSSGSSPDDADSEPAPPSRASQEPPPPLEHRPPGPRPDSGSGADDLTSGSADGAPHRSSADEPPRRGMPYGGRGAEDESHSWTRPPYERPRETRPRHSRTMPYSAPPPDDAPELGPWDKLVATGRPRPRPPVGVDPGAVRPEPREERRRPVSRGEGAVVLPGPGYRPGPAAEPAAGPGGTPDAAASAEPAAPTEPIKPVDSGEPAAPADAVREAAGPGGAKPPPDLPRHRSEPLAPDAPPKERVKGTPKAPGKGRKARSLRDVVQPAGKTAPAEAPPAAPGDKLVASGPPRRRALRGGDERRSPFTRRTSPPPPRPPRRRRGSGLVVPLLVLAIVLVGAGAGLVVFNWMERPQAPARSGLTLAAGEVTPIDQSLPAIDGARGDGARQALRDVGAVGSAMVAVGSDTASVIPRPLFLVSQDSGRSWRMASVTGATGGEPVAATADQVAGGPLGWVAVSSWESFAGMWTSADGRSWKALPPSALGAFRPGDHVADLAATPTGFVAVGRTAAAPGADRASPVAWFSPDGRSWRRIEAGSIGRPELVGPLNDVVARGNVVVALSESPGDSQKSIVLRSVNGGRDWQPVAAQIQNLTPQDGGLAAVKDGFVLIPAIQRPGGANAPLPVWCSSDGERWQACGSMSGLGYDGAGVRAVAGNGASAAAVVEVGLGRFAVYTSADGKRWNRSHDLGQMSGGQLNGLAVASDGGLAVVGDQSAADVDNRLVLWQASRGRPAEQVQAGGVEGLRRPWRRANRLVAGDGQLVLVGGSHGDAAIWTSPGGGSWTRAAHDPGTFGGDGRQELLDVARGPRGWLAVGSTSPEADRTAALMVTSADGKAWRRVGSPALQPTGDDNRSLAASAVAAGAKGYVIAGTDNASGAESPALWHSADLRGFTRVTGLPSGASGVRLHDVAATATGFVAVGGAGSGERETAVVWTSADGRAWTAGAKIVPSGAQETGLRHVVARGDAVTAVGLARRGGDRVPFSAVSSDGGRTWTTHWFPRSGEAEIDDLVATAYGLVAVGASGSPGTQDSAAWTSADGETWERRSPTGTGLSGPGVQRLDGVTVVGEQVVAIGRSTTYTQDHVTLWRSTLRR</sequence>
<name>A0A3A4B7K1_9ACTN</name>
<dbReference type="AlphaFoldDB" id="A0A3A4B7K1"/>
<evidence type="ECO:0000313" key="3">
    <source>
        <dbReference type="EMBL" id="RJL33474.1"/>
    </source>
</evidence>
<dbReference type="InterPro" id="IPR023296">
    <property type="entry name" value="Glyco_hydro_beta-prop_sf"/>
</dbReference>
<evidence type="ECO:0008006" key="5">
    <source>
        <dbReference type="Google" id="ProtNLM"/>
    </source>
</evidence>
<evidence type="ECO:0000313" key="4">
    <source>
        <dbReference type="Proteomes" id="UP000265768"/>
    </source>
</evidence>
<feature type="region of interest" description="Disordered" evidence="1">
    <location>
        <begin position="1029"/>
        <end position="1062"/>
    </location>
</feature>
<dbReference type="RefSeq" id="WP_119926433.1">
    <property type="nucleotide sequence ID" value="NZ_QZEY01000003.1"/>
</dbReference>
<keyword evidence="4" id="KW-1185">Reference proteome</keyword>
<evidence type="ECO:0000256" key="2">
    <source>
        <dbReference type="SAM" id="Phobius"/>
    </source>
</evidence>
<feature type="compositionally biased region" description="Basic and acidic residues" evidence="1">
    <location>
        <begin position="82"/>
        <end position="103"/>
    </location>
</feature>
<protein>
    <recommendedName>
        <fullName evidence="5">Exo-alpha-sialidase</fullName>
    </recommendedName>
</protein>
<evidence type="ECO:0000256" key="1">
    <source>
        <dbReference type="SAM" id="MobiDB-lite"/>
    </source>
</evidence>
<dbReference type="Gene3D" id="2.115.10.20">
    <property type="entry name" value="Glycosyl hydrolase domain, family 43"/>
    <property type="match status" value="1"/>
</dbReference>
<feature type="compositionally biased region" description="Basic and acidic residues" evidence="1">
    <location>
        <begin position="62"/>
        <end position="73"/>
    </location>
</feature>
<feature type="region of interest" description="Disordered" evidence="1">
    <location>
        <begin position="1"/>
        <end position="330"/>
    </location>
</feature>
<feature type="compositionally biased region" description="Low complexity" evidence="1">
    <location>
        <begin position="212"/>
        <end position="223"/>
    </location>
</feature>
<reference evidence="3 4" key="1">
    <citation type="submission" date="2018-09" db="EMBL/GenBank/DDBJ databases">
        <title>YIM 75507 draft genome.</title>
        <authorList>
            <person name="Tang S."/>
            <person name="Feng Y."/>
        </authorList>
    </citation>
    <scope>NUCLEOTIDE SEQUENCE [LARGE SCALE GENOMIC DNA]</scope>
    <source>
        <strain evidence="3 4">YIM 75507</strain>
    </source>
</reference>
<feature type="compositionally biased region" description="Polar residues" evidence="1">
    <location>
        <begin position="1030"/>
        <end position="1039"/>
    </location>
</feature>
<accession>A0A3A4B7K1</accession>